<dbReference type="EMBL" id="QXFY01002968">
    <property type="protein sequence ID" value="KAE9290174.1"/>
    <property type="molecule type" value="Genomic_DNA"/>
</dbReference>
<dbReference type="Proteomes" id="UP000486351">
    <property type="component" value="Unassembled WGS sequence"/>
</dbReference>
<name>A0A6G0QJ91_9STRA</name>
<protein>
    <submittedName>
        <fullName evidence="1">Uncharacterized protein</fullName>
    </submittedName>
</protein>
<accession>A0A6G0QJ91</accession>
<organism evidence="1 2">
    <name type="scientific">Phytophthora fragariae</name>
    <dbReference type="NCBI Taxonomy" id="53985"/>
    <lineage>
        <taxon>Eukaryota</taxon>
        <taxon>Sar</taxon>
        <taxon>Stramenopiles</taxon>
        <taxon>Oomycota</taxon>
        <taxon>Peronosporomycetes</taxon>
        <taxon>Peronosporales</taxon>
        <taxon>Peronosporaceae</taxon>
        <taxon>Phytophthora</taxon>
    </lineage>
</organism>
<proteinExistence type="predicted"/>
<sequence>MPVAYISMTLGPAWRQYPMIETLPRIRFGNSRDEACTFEIHVVTILDQTSRRKRNIELHPLDEEGLKRVFEGGEDDSIQYSSSTDVVDLALD</sequence>
<evidence type="ECO:0000313" key="1">
    <source>
        <dbReference type="EMBL" id="KAE9290174.1"/>
    </source>
</evidence>
<evidence type="ECO:0000313" key="2">
    <source>
        <dbReference type="Proteomes" id="UP000486351"/>
    </source>
</evidence>
<reference evidence="1 2" key="1">
    <citation type="submission" date="2018-09" db="EMBL/GenBank/DDBJ databases">
        <title>Genomic investigation of the strawberry pathogen Phytophthora fragariae indicates pathogenicity is determined by transcriptional variation in three key races.</title>
        <authorList>
            <person name="Adams T.M."/>
            <person name="Armitage A.D."/>
            <person name="Sobczyk M.K."/>
            <person name="Bates H.J."/>
            <person name="Dunwell J.M."/>
            <person name="Nellist C.F."/>
            <person name="Harrison R.J."/>
        </authorList>
    </citation>
    <scope>NUCLEOTIDE SEQUENCE [LARGE SCALE GENOMIC DNA]</scope>
    <source>
        <strain evidence="1 2">NOV-77</strain>
    </source>
</reference>
<dbReference type="AlphaFoldDB" id="A0A6G0QJ91"/>
<comment type="caution">
    <text evidence="1">The sequence shown here is derived from an EMBL/GenBank/DDBJ whole genome shotgun (WGS) entry which is preliminary data.</text>
</comment>
<gene>
    <name evidence="1" type="ORF">PF008_g25687</name>
</gene>